<name>A0ACB8C8F6_DERSI</name>
<reference evidence="1" key="1">
    <citation type="submission" date="2020-05" db="EMBL/GenBank/DDBJ databases">
        <title>Large-scale comparative analyses of tick genomes elucidate their genetic diversity and vector capacities.</title>
        <authorList>
            <person name="Jia N."/>
            <person name="Wang J."/>
            <person name="Shi W."/>
            <person name="Du L."/>
            <person name="Sun Y."/>
            <person name="Zhan W."/>
            <person name="Jiang J."/>
            <person name="Wang Q."/>
            <person name="Zhang B."/>
            <person name="Ji P."/>
            <person name="Sakyi L.B."/>
            <person name="Cui X."/>
            <person name="Yuan T."/>
            <person name="Jiang B."/>
            <person name="Yang W."/>
            <person name="Lam T.T.-Y."/>
            <person name="Chang Q."/>
            <person name="Ding S."/>
            <person name="Wang X."/>
            <person name="Zhu J."/>
            <person name="Ruan X."/>
            <person name="Zhao L."/>
            <person name="Wei J."/>
            <person name="Que T."/>
            <person name="Du C."/>
            <person name="Cheng J."/>
            <person name="Dai P."/>
            <person name="Han X."/>
            <person name="Huang E."/>
            <person name="Gao Y."/>
            <person name="Liu J."/>
            <person name="Shao H."/>
            <person name="Ye R."/>
            <person name="Li L."/>
            <person name="Wei W."/>
            <person name="Wang X."/>
            <person name="Wang C."/>
            <person name="Yang T."/>
            <person name="Huo Q."/>
            <person name="Li W."/>
            <person name="Guo W."/>
            <person name="Chen H."/>
            <person name="Zhou L."/>
            <person name="Ni X."/>
            <person name="Tian J."/>
            <person name="Zhou Y."/>
            <person name="Sheng Y."/>
            <person name="Liu T."/>
            <person name="Pan Y."/>
            <person name="Xia L."/>
            <person name="Li J."/>
            <person name="Zhao F."/>
            <person name="Cao W."/>
        </authorList>
    </citation>
    <scope>NUCLEOTIDE SEQUENCE</scope>
    <source>
        <strain evidence="1">Dsil-2018</strain>
    </source>
</reference>
<keyword evidence="2" id="KW-1185">Reference proteome</keyword>
<evidence type="ECO:0000313" key="2">
    <source>
        <dbReference type="Proteomes" id="UP000821865"/>
    </source>
</evidence>
<dbReference type="EMBL" id="CM023477">
    <property type="protein sequence ID" value="KAH7937213.1"/>
    <property type="molecule type" value="Genomic_DNA"/>
</dbReference>
<sequence>MARLEEMAATTHTGHDHAQPVTLRKLMLDVPTFSGHNAGKLVTNFLDDLAHYRTVAGVWELDLLKRVLPVALRGTAAQWPRLQPPFLSWYQFVAAFKSGVPASALRVRWQEIRRELDNRTQHPDEGLRAYVRAMQDRFRRADPSATESTNVSHVLRRCHHRFTLYLFGRSFSSLEELAGSARQITETLFSEQHYAPTPPVDFALEPACA</sequence>
<dbReference type="Proteomes" id="UP000821865">
    <property type="component" value="Chromosome 8"/>
</dbReference>
<protein>
    <submittedName>
        <fullName evidence="1">Uncharacterized protein</fullName>
    </submittedName>
</protein>
<gene>
    <name evidence="1" type="ORF">HPB49_008881</name>
</gene>
<comment type="caution">
    <text evidence="1">The sequence shown here is derived from an EMBL/GenBank/DDBJ whole genome shotgun (WGS) entry which is preliminary data.</text>
</comment>
<proteinExistence type="predicted"/>
<evidence type="ECO:0000313" key="1">
    <source>
        <dbReference type="EMBL" id="KAH7937213.1"/>
    </source>
</evidence>
<organism evidence="1 2">
    <name type="scientific">Dermacentor silvarum</name>
    <name type="common">Tick</name>
    <dbReference type="NCBI Taxonomy" id="543639"/>
    <lineage>
        <taxon>Eukaryota</taxon>
        <taxon>Metazoa</taxon>
        <taxon>Ecdysozoa</taxon>
        <taxon>Arthropoda</taxon>
        <taxon>Chelicerata</taxon>
        <taxon>Arachnida</taxon>
        <taxon>Acari</taxon>
        <taxon>Parasitiformes</taxon>
        <taxon>Ixodida</taxon>
        <taxon>Ixodoidea</taxon>
        <taxon>Ixodidae</taxon>
        <taxon>Rhipicephalinae</taxon>
        <taxon>Dermacentor</taxon>
    </lineage>
</organism>
<accession>A0ACB8C8F6</accession>